<evidence type="ECO:0000313" key="2">
    <source>
        <dbReference type="EMBL" id="CAG8603384.1"/>
    </source>
</evidence>
<dbReference type="EMBL" id="CAJVQB010003281">
    <property type="protein sequence ID" value="CAG8603384.1"/>
    <property type="molecule type" value="Genomic_DNA"/>
</dbReference>
<protein>
    <submittedName>
        <fullName evidence="2">3519_t:CDS:1</fullName>
    </submittedName>
</protein>
<reference evidence="2 3" key="1">
    <citation type="submission" date="2021-06" db="EMBL/GenBank/DDBJ databases">
        <authorList>
            <person name="Kallberg Y."/>
            <person name="Tangrot J."/>
            <person name="Rosling A."/>
        </authorList>
    </citation>
    <scope>NUCLEOTIDE SEQUENCE [LARGE SCALE GENOMIC DNA]</scope>
    <source>
        <strain evidence="2 3">120-4 pot B 10/14</strain>
    </source>
</reference>
<comment type="caution">
    <text evidence="2">The sequence shown here is derived from an EMBL/GenBank/DDBJ whole genome shotgun (WGS) entry which is preliminary data.</text>
</comment>
<sequence>MYQAYILFKSEVSHVTTHIMDLIKAALRLENTDLAVIPGGLTSITKKKNLKHADLKTVCNWVLKAWEDISEDVIICAFKKCGISNCLSGSEDHLIYDDDNKNNSNENSDNNESEVEEKGSNKELDENEEFDKNDETGDENKEFNKNNETGDEMEKWPECYIIEFNTNEYNKENTYASIPYASVHILQLHWIFM</sequence>
<name>A0ABN7UI81_GIGMA</name>
<keyword evidence="3" id="KW-1185">Reference proteome</keyword>
<proteinExistence type="predicted"/>
<feature type="compositionally biased region" description="Basic and acidic residues" evidence="1">
    <location>
        <begin position="133"/>
        <end position="145"/>
    </location>
</feature>
<dbReference type="Proteomes" id="UP000789901">
    <property type="component" value="Unassembled WGS sequence"/>
</dbReference>
<accession>A0ABN7UI81</accession>
<organism evidence="2 3">
    <name type="scientific">Gigaspora margarita</name>
    <dbReference type="NCBI Taxonomy" id="4874"/>
    <lineage>
        <taxon>Eukaryota</taxon>
        <taxon>Fungi</taxon>
        <taxon>Fungi incertae sedis</taxon>
        <taxon>Mucoromycota</taxon>
        <taxon>Glomeromycotina</taxon>
        <taxon>Glomeromycetes</taxon>
        <taxon>Diversisporales</taxon>
        <taxon>Gigasporaceae</taxon>
        <taxon>Gigaspora</taxon>
    </lineage>
</organism>
<feature type="region of interest" description="Disordered" evidence="1">
    <location>
        <begin position="97"/>
        <end position="150"/>
    </location>
</feature>
<evidence type="ECO:0000313" key="3">
    <source>
        <dbReference type="Proteomes" id="UP000789901"/>
    </source>
</evidence>
<evidence type="ECO:0000256" key="1">
    <source>
        <dbReference type="SAM" id="MobiDB-lite"/>
    </source>
</evidence>
<gene>
    <name evidence="2" type="ORF">GMARGA_LOCUS6997</name>
</gene>